<evidence type="ECO:0000313" key="20">
    <source>
        <dbReference type="EMBL" id="KFE67824.1"/>
    </source>
</evidence>
<gene>
    <name evidence="20" type="ORF">DB31_8307</name>
</gene>
<evidence type="ECO:0000256" key="3">
    <source>
        <dbReference type="ARBA" id="ARBA00013021"/>
    </source>
</evidence>
<keyword evidence="9" id="KW-0346">Stress response</keyword>
<dbReference type="FunFam" id="3.40.30.10:FF:000043">
    <property type="entry name" value="Alkyl hydroperoxide reductase C"/>
    <property type="match status" value="1"/>
</dbReference>
<evidence type="ECO:0000256" key="17">
    <source>
        <dbReference type="ARBA" id="ARBA00067010"/>
    </source>
</evidence>
<keyword evidence="8" id="KW-0560">Oxidoreductase</keyword>
<dbReference type="PATRIC" id="fig|394096.3.peg.4348"/>
<dbReference type="PANTHER" id="PTHR10681:SF121">
    <property type="entry name" value="ALKYL HYDROPEROXIDE REDUCTASE C"/>
    <property type="match status" value="1"/>
</dbReference>
<organism evidence="20 21">
    <name type="scientific">Hyalangium minutum</name>
    <dbReference type="NCBI Taxonomy" id="394096"/>
    <lineage>
        <taxon>Bacteria</taxon>
        <taxon>Pseudomonadati</taxon>
        <taxon>Myxococcota</taxon>
        <taxon>Myxococcia</taxon>
        <taxon>Myxococcales</taxon>
        <taxon>Cystobacterineae</taxon>
        <taxon>Archangiaceae</taxon>
        <taxon>Hyalangium</taxon>
    </lineage>
</organism>
<dbReference type="GO" id="GO:0045454">
    <property type="term" value="P:cell redox homeostasis"/>
    <property type="evidence" value="ECO:0007669"/>
    <property type="project" value="TreeGrafter"/>
</dbReference>
<keyword evidence="11" id="KW-0676">Redox-active center</keyword>
<keyword evidence="7" id="KW-0049">Antioxidant</keyword>
<sequence>MLTVGDKLPNFSVKATVSLEKGKEFTTITQDSYKGKWIILFAWPKDFTFICPTEIAEFGKKNKDFGDRDAVVLGLSTDSEFVHHAWRTHHPDLKALPFPMLADMKHELCNALGILHKEEGVALRATFIIDPTGVIRHVSVNDLSVGRNVSEVVRTLDAFQTDELCPCNWQKGEETLTKKLAKAG</sequence>
<dbReference type="PANTHER" id="PTHR10681">
    <property type="entry name" value="THIOREDOXIN PEROXIDASE"/>
    <property type="match status" value="1"/>
</dbReference>
<dbReference type="CDD" id="cd03015">
    <property type="entry name" value="PRX_Typ2cys"/>
    <property type="match status" value="1"/>
</dbReference>
<comment type="function">
    <text evidence="15">Thiol-specific peroxidase that catalyzes the reduction of hydrogen peroxide and organic hydroperoxides to water and alcohols, respectively. Plays a role in cell protection against oxidative stress by detoxifying peroxides. Together with AhpD, DlaT and Lpd, constitutes an NADH-dependent peroxidase active against hydrogen and alkyl peroxides as well as serving as a peroxynitrite reductase, thus protecting the bacterium against reactive nitrogen intermediates and oxidative stress generated by the host immune system. Does not however seem to play a role in detoxification of isoniazid.</text>
</comment>
<keyword evidence="6" id="KW-0575">Peroxidase</keyword>
<evidence type="ECO:0000256" key="11">
    <source>
        <dbReference type="ARBA" id="ARBA00023284"/>
    </source>
</evidence>
<dbReference type="GO" id="GO:0042744">
    <property type="term" value="P:hydrogen peroxide catabolic process"/>
    <property type="evidence" value="ECO:0007669"/>
    <property type="project" value="TreeGrafter"/>
</dbReference>
<evidence type="ECO:0000256" key="10">
    <source>
        <dbReference type="ARBA" id="ARBA00023157"/>
    </source>
</evidence>
<comment type="catalytic activity">
    <reaction evidence="13">
        <text>a hydroperoxide + NADH + H(+) = an alcohol + NAD(+) + H2O</text>
        <dbReference type="Rhea" id="RHEA:62628"/>
        <dbReference type="ChEBI" id="CHEBI:15377"/>
        <dbReference type="ChEBI" id="CHEBI:15378"/>
        <dbReference type="ChEBI" id="CHEBI:30879"/>
        <dbReference type="ChEBI" id="CHEBI:35924"/>
        <dbReference type="ChEBI" id="CHEBI:57540"/>
        <dbReference type="ChEBI" id="CHEBI:57945"/>
        <dbReference type="EC" id="1.11.1.26"/>
    </reaction>
</comment>
<comment type="catalytic activity">
    <reaction evidence="14">
        <text>N(6)-[(R)-dihydrolipoyl]-L-lysyl-[lipoyl-carrier protein] + a hydroperoxide = N(6)-[(R)-lipoyl]-L-lysyl-[lipoyl-carrier protein] + an alcohol + H2O</text>
        <dbReference type="Rhea" id="RHEA:62636"/>
        <dbReference type="Rhea" id="RHEA-COMP:10502"/>
        <dbReference type="Rhea" id="RHEA-COMP:16355"/>
        <dbReference type="ChEBI" id="CHEBI:15377"/>
        <dbReference type="ChEBI" id="CHEBI:30879"/>
        <dbReference type="ChEBI" id="CHEBI:35924"/>
        <dbReference type="ChEBI" id="CHEBI:83099"/>
        <dbReference type="ChEBI" id="CHEBI:83100"/>
        <dbReference type="EC" id="1.11.1.28"/>
    </reaction>
</comment>
<dbReference type="OrthoDB" id="9812811at2"/>
<dbReference type="GO" id="GO:0005829">
    <property type="term" value="C:cytosol"/>
    <property type="evidence" value="ECO:0007669"/>
    <property type="project" value="TreeGrafter"/>
</dbReference>
<evidence type="ECO:0000256" key="5">
    <source>
        <dbReference type="ARBA" id="ARBA00022490"/>
    </source>
</evidence>
<protein>
    <recommendedName>
        <fullName evidence="4">Alkyl hydroperoxide reductase C</fullName>
        <ecNumber evidence="3">1.11.1.26</ecNumber>
        <ecNumber evidence="17">1.11.1.28</ecNumber>
    </recommendedName>
    <alternativeName>
        <fullName evidence="12">Peroxiredoxin</fullName>
    </alternativeName>
</protein>
<evidence type="ECO:0000256" key="6">
    <source>
        <dbReference type="ARBA" id="ARBA00022559"/>
    </source>
</evidence>
<dbReference type="PIRSF" id="PIRSF000239">
    <property type="entry name" value="AHPC"/>
    <property type="match status" value="1"/>
</dbReference>
<dbReference type="InterPro" id="IPR024706">
    <property type="entry name" value="Peroxiredoxin_AhpC-typ"/>
</dbReference>
<evidence type="ECO:0000256" key="1">
    <source>
        <dbReference type="ARBA" id="ARBA00004496"/>
    </source>
</evidence>
<keyword evidence="21" id="KW-1185">Reference proteome</keyword>
<evidence type="ECO:0000256" key="14">
    <source>
        <dbReference type="ARBA" id="ARBA00051970"/>
    </source>
</evidence>
<reference evidence="20 21" key="1">
    <citation type="submission" date="2014-04" db="EMBL/GenBank/DDBJ databases">
        <title>Genome assembly of Hyalangium minutum DSM 14724.</title>
        <authorList>
            <person name="Sharma G."/>
            <person name="Subramanian S."/>
        </authorList>
    </citation>
    <scope>NUCLEOTIDE SEQUENCE [LARGE SCALE GENOMIC DNA]</scope>
    <source>
        <strain evidence="20 21">DSM 14724</strain>
    </source>
</reference>
<name>A0A085WJG1_9BACT</name>
<evidence type="ECO:0000256" key="8">
    <source>
        <dbReference type="ARBA" id="ARBA00023002"/>
    </source>
</evidence>
<dbReference type="AlphaFoldDB" id="A0A085WJG1"/>
<evidence type="ECO:0000313" key="21">
    <source>
        <dbReference type="Proteomes" id="UP000028725"/>
    </source>
</evidence>
<feature type="active site" description="Cysteine sulfenic acid (-SOH) intermediate; for peroxidase activity" evidence="18">
    <location>
        <position position="51"/>
    </location>
</feature>
<comment type="subunit">
    <text evidence="2">Homodimer; disulfide-linked, upon oxidation. 5 homodimers assemble to form a ring-like decamer.</text>
</comment>
<dbReference type="GO" id="GO:0008379">
    <property type="term" value="F:thioredoxin peroxidase activity"/>
    <property type="evidence" value="ECO:0007669"/>
    <property type="project" value="TreeGrafter"/>
</dbReference>
<evidence type="ECO:0000256" key="4">
    <source>
        <dbReference type="ARBA" id="ARBA00017462"/>
    </source>
</evidence>
<evidence type="ECO:0000256" key="9">
    <source>
        <dbReference type="ARBA" id="ARBA00023016"/>
    </source>
</evidence>
<dbReference type="SUPFAM" id="SSF52833">
    <property type="entry name" value="Thioredoxin-like"/>
    <property type="match status" value="1"/>
</dbReference>
<evidence type="ECO:0000256" key="2">
    <source>
        <dbReference type="ARBA" id="ARBA00011654"/>
    </source>
</evidence>
<comment type="caution">
    <text evidence="20">The sequence shown here is derived from an EMBL/GenBank/DDBJ whole genome shotgun (WGS) entry which is preliminary data.</text>
</comment>
<dbReference type="EC" id="1.11.1.28" evidence="17"/>
<dbReference type="InterPro" id="IPR013766">
    <property type="entry name" value="Thioredoxin_domain"/>
</dbReference>
<proteinExistence type="predicted"/>
<evidence type="ECO:0000256" key="18">
    <source>
        <dbReference type="PIRSR" id="PIRSR000239-1"/>
    </source>
</evidence>
<evidence type="ECO:0000256" key="7">
    <source>
        <dbReference type="ARBA" id="ARBA00022862"/>
    </source>
</evidence>
<dbReference type="Proteomes" id="UP000028725">
    <property type="component" value="Unassembled WGS sequence"/>
</dbReference>
<comment type="subunit">
    <text evidence="16">Homodimer; disulfide-linked, upon oxidation. 6 homodimers assemble to form a ring-like dodecamer. Identified in a complex with AhpD, DlaT and Lpd.</text>
</comment>
<dbReference type="Gene3D" id="3.40.30.10">
    <property type="entry name" value="Glutaredoxin"/>
    <property type="match status" value="1"/>
</dbReference>
<dbReference type="InterPro" id="IPR050217">
    <property type="entry name" value="Peroxiredoxin"/>
</dbReference>
<dbReference type="GO" id="GO:0102039">
    <property type="term" value="F:NADH-dependent peroxiredoxin activity"/>
    <property type="evidence" value="ECO:0007669"/>
    <property type="project" value="UniProtKB-EC"/>
</dbReference>
<dbReference type="RefSeq" id="WP_044190784.1">
    <property type="nucleotide sequence ID" value="NZ_JMCB01000007.1"/>
</dbReference>
<dbReference type="InterPro" id="IPR000866">
    <property type="entry name" value="AhpC/TSA"/>
</dbReference>
<evidence type="ECO:0000256" key="16">
    <source>
        <dbReference type="ARBA" id="ARBA00062350"/>
    </source>
</evidence>
<dbReference type="EMBL" id="JMCB01000007">
    <property type="protein sequence ID" value="KFE67824.1"/>
    <property type="molecule type" value="Genomic_DNA"/>
</dbReference>
<dbReference type="EC" id="1.11.1.26" evidence="3"/>
<evidence type="ECO:0000256" key="12">
    <source>
        <dbReference type="ARBA" id="ARBA00032077"/>
    </source>
</evidence>
<dbReference type="STRING" id="394096.DB31_8307"/>
<evidence type="ECO:0000256" key="13">
    <source>
        <dbReference type="ARBA" id="ARBA00047572"/>
    </source>
</evidence>
<dbReference type="GO" id="GO:0033554">
    <property type="term" value="P:cellular response to stress"/>
    <property type="evidence" value="ECO:0007669"/>
    <property type="project" value="TreeGrafter"/>
</dbReference>
<dbReference type="InterPro" id="IPR036249">
    <property type="entry name" value="Thioredoxin-like_sf"/>
</dbReference>
<feature type="domain" description="Thioredoxin" evidence="19">
    <location>
        <begin position="2"/>
        <end position="161"/>
    </location>
</feature>
<evidence type="ECO:0000256" key="15">
    <source>
        <dbReference type="ARBA" id="ARBA00055957"/>
    </source>
</evidence>
<evidence type="ECO:0000259" key="19">
    <source>
        <dbReference type="PROSITE" id="PS51352"/>
    </source>
</evidence>
<comment type="subcellular location">
    <subcellularLocation>
        <location evidence="1">Cytoplasm</location>
    </subcellularLocation>
</comment>
<dbReference type="GO" id="GO:0006979">
    <property type="term" value="P:response to oxidative stress"/>
    <property type="evidence" value="ECO:0007669"/>
    <property type="project" value="TreeGrafter"/>
</dbReference>
<keyword evidence="5" id="KW-0963">Cytoplasm</keyword>
<dbReference type="PROSITE" id="PS51352">
    <property type="entry name" value="THIOREDOXIN_2"/>
    <property type="match status" value="1"/>
</dbReference>
<dbReference type="Pfam" id="PF00578">
    <property type="entry name" value="AhpC-TSA"/>
    <property type="match status" value="1"/>
</dbReference>
<accession>A0A085WJG1</accession>
<keyword evidence="10" id="KW-1015">Disulfide bond</keyword>